<dbReference type="PANTHER" id="PTHR23025">
    <property type="entry name" value="TRIACYLGLYCEROL LIPASE"/>
    <property type="match status" value="1"/>
</dbReference>
<dbReference type="Proteomes" id="UP000789739">
    <property type="component" value="Unassembled WGS sequence"/>
</dbReference>
<comment type="caution">
    <text evidence="3">The sequence shown here is derived from an EMBL/GenBank/DDBJ whole genome shotgun (WGS) entry which is preliminary data.</text>
</comment>
<keyword evidence="1" id="KW-0472">Membrane</keyword>
<dbReference type="OrthoDB" id="5570009at2759"/>
<keyword evidence="1" id="KW-0812">Transmembrane</keyword>
<evidence type="ECO:0000313" key="4">
    <source>
        <dbReference type="Proteomes" id="UP000789739"/>
    </source>
</evidence>
<dbReference type="SUPFAM" id="SSF53474">
    <property type="entry name" value="alpha/beta-Hydrolases"/>
    <property type="match status" value="1"/>
</dbReference>
<dbReference type="GO" id="GO:0004771">
    <property type="term" value="F:sterol ester esterase activity"/>
    <property type="evidence" value="ECO:0007669"/>
    <property type="project" value="TreeGrafter"/>
</dbReference>
<feature type="transmembrane region" description="Helical" evidence="1">
    <location>
        <begin position="7"/>
        <end position="24"/>
    </location>
</feature>
<keyword evidence="1" id="KW-1133">Transmembrane helix</keyword>
<feature type="domain" description="Alpha/beta hydrolase fold-3" evidence="2">
    <location>
        <begin position="315"/>
        <end position="410"/>
    </location>
</feature>
<gene>
    <name evidence="3" type="ORF">PBRASI_LOCUS242</name>
</gene>
<protein>
    <submittedName>
        <fullName evidence="3">10809_t:CDS:1</fullName>
    </submittedName>
</protein>
<dbReference type="Gene3D" id="3.40.50.1820">
    <property type="entry name" value="alpha/beta hydrolase"/>
    <property type="match status" value="2"/>
</dbReference>
<name>A0A9N8VG25_9GLOM</name>
<sequence>MRIRPKFLRDFVSIIFSIYYIIFADRADEKCRRIRATITVRHMRVSWEKMLNPYFRALIKLGSPRLTIAKEISIPRPQNSAYGQTTIKVWIYYAGTVESYKNTDRIILHFPGGGFVTMPPPCHEEYLSHLTKKTGIPIVCVNYAKAPEYPYPYGLDECFDAYKSIVESNGEIIGLSGWKYEDGRSKERIKISLFGDSAGGNFVAAVMCKIIESPTPLSHPCALVFVYPCLDFNITCWMPPAHVAVLRAESTGSIPSIMESKDHLRYQSPLAVVPDVKKRRWSFSRSIDENEKTIEQRIQVVDVKPPSPQHSEKTHPRTAIETRLAMTSRMSFIHDRVLTPDLMRAMAILYLGPNNYPDFRADYYLSPIVAPDKILSQFPRTYFMCGEKDPLVDDTCVFAGRIREAKRKMRQSAHRTSAVGANSSEVEDVEVRLIKGQGHAFLLMMTLLPESHGAVRAIARWFMECYEDKPFIRITEVGNTDDHGILRNGNAATERETMAQKSHHHDEIDMSSRPQSLHISHSLPDITILYSNDINTETHLHTSASEAILTPINEREHVKWEQRHIVSETDVMKRRQKSLVKGLSLPEEFD</sequence>
<reference evidence="3" key="1">
    <citation type="submission" date="2021-06" db="EMBL/GenBank/DDBJ databases">
        <authorList>
            <person name="Kallberg Y."/>
            <person name="Tangrot J."/>
            <person name="Rosling A."/>
        </authorList>
    </citation>
    <scope>NUCLEOTIDE SEQUENCE</scope>
    <source>
        <strain evidence="3">BR232B</strain>
    </source>
</reference>
<accession>A0A9N8VG25</accession>
<organism evidence="3 4">
    <name type="scientific">Paraglomus brasilianum</name>
    <dbReference type="NCBI Taxonomy" id="144538"/>
    <lineage>
        <taxon>Eukaryota</taxon>
        <taxon>Fungi</taxon>
        <taxon>Fungi incertae sedis</taxon>
        <taxon>Mucoromycota</taxon>
        <taxon>Glomeromycotina</taxon>
        <taxon>Glomeromycetes</taxon>
        <taxon>Paraglomerales</taxon>
        <taxon>Paraglomeraceae</taxon>
        <taxon>Paraglomus</taxon>
    </lineage>
</organism>
<evidence type="ECO:0000256" key="1">
    <source>
        <dbReference type="SAM" id="Phobius"/>
    </source>
</evidence>
<dbReference type="EMBL" id="CAJVPI010000011">
    <property type="protein sequence ID" value="CAG8454693.1"/>
    <property type="molecule type" value="Genomic_DNA"/>
</dbReference>
<dbReference type="GO" id="GO:0005829">
    <property type="term" value="C:cytosol"/>
    <property type="evidence" value="ECO:0007669"/>
    <property type="project" value="TreeGrafter"/>
</dbReference>
<dbReference type="InterPro" id="IPR013094">
    <property type="entry name" value="AB_hydrolase_3"/>
</dbReference>
<feature type="domain" description="Alpha/beta hydrolase fold-3" evidence="2">
    <location>
        <begin position="107"/>
        <end position="232"/>
    </location>
</feature>
<dbReference type="InterPro" id="IPR029058">
    <property type="entry name" value="AB_hydrolase_fold"/>
</dbReference>
<dbReference type="GO" id="GO:0019433">
    <property type="term" value="P:triglyceride catabolic process"/>
    <property type="evidence" value="ECO:0007669"/>
    <property type="project" value="TreeGrafter"/>
</dbReference>
<dbReference type="AlphaFoldDB" id="A0A9N8VG25"/>
<dbReference type="Pfam" id="PF07859">
    <property type="entry name" value="Abhydrolase_3"/>
    <property type="match status" value="2"/>
</dbReference>
<dbReference type="PANTHER" id="PTHR23025:SF3">
    <property type="entry name" value="HORMONE-SENSITIVE LIPASE"/>
    <property type="match status" value="1"/>
</dbReference>
<dbReference type="GO" id="GO:0004806">
    <property type="term" value="F:triacylglycerol lipase activity"/>
    <property type="evidence" value="ECO:0007669"/>
    <property type="project" value="TreeGrafter"/>
</dbReference>
<keyword evidence="4" id="KW-1185">Reference proteome</keyword>
<proteinExistence type="predicted"/>
<evidence type="ECO:0000313" key="3">
    <source>
        <dbReference type="EMBL" id="CAG8454693.1"/>
    </source>
</evidence>
<evidence type="ECO:0000259" key="2">
    <source>
        <dbReference type="Pfam" id="PF07859"/>
    </source>
</evidence>